<evidence type="ECO:0000256" key="2">
    <source>
        <dbReference type="ARBA" id="ARBA00006143"/>
    </source>
</evidence>
<evidence type="ECO:0000256" key="6">
    <source>
        <dbReference type="ARBA" id="ARBA00023136"/>
    </source>
</evidence>
<keyword evidence="3 7" id="KW-0812">Transmembrane</keyword>
<feature type="transmembrane region" description="Helical" evidence="7">
    <location>
        <begin position="64"/>
        <end position="91"/>
    </location>
</feature>
<dbReference type="HOGENOM" id="CLU_053225_2_0_0"/>
<dbReference type="RefSeq" id="WP_014450296.1">
    <property type="nucleotide sequence ID" value="NC_017094.1"/>
</dbReference>
<feature type="transmembrane region" description="Helical" evidence="7">
    <location>
        <begin position="98"/>
        <end position="118"/>
    </location>
</feature>
<evidence type="ECO:0000256" key="7">
    <source>
        <dbReference type="SAM" id="Phobius"/>
    </source>
</evidence>
<feature type="transmembrane region" description="Helical" evidence="7">
    <location>
        <begin position="175"/>
        <end position="198"/>
    </location>
</feature>
<keyword evidence="6 7" id="KW-0472">Membrane</keyword>
<dbReference type="eggNOG" id="COG0785">
    <property type="taxonomic scope" value="Bacteria"/>
</dbReference>
<sequence length="249" mass="26669">MNHEPLSVTLAFLAGMVSFVSPCVLPIVPSYISFITGLSFDQLTGKNGTVEKAEVTKTTVVNSLAFIFGFSALFIGFGASASFIGEFLLTYQEAIRRVGGLIIVIFGLFIAGILKVPFLNKEFRLPARKRTSTLAGTFLIGVGFAAGWTPCVGPILGSILFFAGSEGNVLKGIELLAFYSLGLAVPFFLSAVMFNSFLGRFSQISRWIPTITKVSGGVLVVMGVLVFANAFSILSSFLTQHHIGWTSNL</sequence>
<keyword evidence="5 7" id="KW-1133">Transmembrane helix</keyword>
<dbReference type="PATRIC" id="fig|1162668.3.peg.2538"/>
<dbReference type="GO" id="GO:0017004">
    <property type="term" value="P:cytochrome complex assembly"/>
    <property type="evidence" value="ECO:0007669"/>
    <property type="project" value="UniProtKB-KW"/>
</dbReference>
<evidence type="ECO:0000259" key="8">
    <source>
        <dbReference type="Pfam" id="PF02683"/>
    </source>
</evidence>
<reference evidence="9 10" key="1">
    <citation type="journal article" date="2012" name="J. Bacteriol.">
        <title>Complete Genome Sequence of Leptospirillum ferrooxidans Strain C2-3, Isolated from a Fresh Volcanic Ash Deposit on the Island of Miyake, Japan.</title>
        <authorList>
            <person name="Fujimura R."/>
            <person name="Sato Y."/>
            <person name="Nishizawa T."/>
            <person name="Oshima K."/>
            <person name="Kim S.-W."/>
            <person name="Hattori M."/>
            <person name="Kamijo T."/>
            <person name="Ohta H."/>
        </authorList>
    </citation>
    <scope>NUCLEOTIDE SEQUENCE [LARGE SCALE GENOMIC DNA]</scope>
    <source>
        <strain evidence="9 10">C2-3</strain>
    </source>
</reference>
<dbReference type="PANTHER" id="PTHR31272:SF4">
    <property type="entry name" value="CYTOCHROME C-TYPE BIOGENESIS PROTEIN HI_1454-RELATED"/>
    <property type="match status" value="1"/>
</dbReference>
<dbReference type="AlphaFoldDB" id="I0IRB4"/>
<dbReference type="Proteomes" id="UP000007382">
    <property type="component" value="Chromosome"/>
</dbReference>
<proteinExistence type="inferred from homology"/>
<keyword evidence="10" id="KW-1185">Reference proteome</keyword>
<dbReference type="InterPro" id="IPR003834">
    <property type="entry name" value="Cyt_c_assmbl_TM_dom"/>
</dbReference>
<dbReference type="EMBL" id="AP012342">
    <property type="protein sequence ID" value="BAM07813.1"/>
    <property type="molecule type" value="Genomic_DNA"/>
</dbReference>
<evidence type="ECO:0000313" key="9">
    <source>
        <dbReference type="EMBL" id="BAM07813.1"/>
    </source>
</evidence>
<dbReference type="Pfam" id="PF02683">
    <property type="entry name" value="DsbD_TM"/>
    <property type="match status" value="1"/>
</dbReference>
<evidence type="ECO:0000256" key="3">
    <source>
        <dbReference type="ARBA" id="ARBA00022692"/>
    </source>
</evidence>
<dbReference type="InterPro" id="IPR051790">
    <property type="entry name" value="Cytochrome_c-biogenesis_DsbD"/>
</dbReference>
<dbReference type="PANTHER" id="PTHR31272">
    <property type="entry name" value="CYTOCHROME C-TYPE BIOGENESIS PROTEIN HI_1454-RELATED"/>
    <property type="match status" value="1"/>
</dbReference>
<evidence type="ECO:0000313" key="10">
    <source>
        <dbReference type="Proteomes" id="UP000007382"/>
    </source>
</evidence>
<dbReference type="KEGG" id="lfc:LFE_2140"/>
<comment type="similarity">
    <text evidence="2">Belongs to the DsbD family.</text>
</comment>
<feature type="transmembrane region" description="Helical" evidence="7">
    <location>
        <begin position="138"/>
        <end position="163"/>
    </location>
</feature>
<comment type="subcellular location">
    <subcellularLocation>
        <location evidence="1">Membrane</location>
        <topology evidence="1">Multi-pass membrane protein</topology>
    </subcellularLocation>
</comment>
<feature type="transmembrane region" description="Helical" evidence="7">
    <location>
        <begin position="218"/>
        <end position="239"/>
    </location>
</feature>
<protein>
    <submittedName>
        <fullName evidence="9">Cytochrome c biogenesis protein</fullName>
    </submittedName>
</protein>
<dbReference type="GO" id="GO:0016020">
    <property type="term" value="C:membrane"/>
    <property type="evidence" value="ECO:0007669"/>
    <property type="project" value="UniProtKB-SubCell"/>
</dbReference>
<name>I0IRB4_LEPFC</name>
<gene>
    <name evidence="9" type="primary">ccdA</name>
    <name evidence="9" type="ordered locus">LFE_2140</name>
</gene>
<dbReference type="STRING" id="1162668.LFE_2140"/>
<keyword evidence="4" id="KW-0201">Cytochrome c-type biogenesis</keyword>
<evidence type="ECO:0000256" key="4">
    <source>
        <dbReference type="ARBA" id="ARBA00022748"/>
    </source>
</evidence>
<dbReference type="OrthoDB" id="9803065at2"/>
<feature type="domain" description="Cytochrome C biogenesis protein transmembrane" evidence="8">
    <location>
        <begin position="8"/>
        <end position="226"/>
    </location>
</feature>
<evidence type="ECO:0000256" key="1">
    <source>
        <dbReference type="ARBA" id="ARBA00004141"/>
    </source>
</evidence>
<reference evidence="10" key="2">
    <citation type="submission" date="2012-03" db="EMBL/GenBank/DDBJ databases">
        <title>The complete genome sequence of the pioneer microbe on fresh volcanic deposit, Leptospirillum ferrooxidans strain C2-3.</title>
        <authorList>
            <person name="Fujimura R."/>
            <person name="Sato Y."/>
            <person name="Nishizawa T."/>
            <person name="Nanba K."/>
            <person name="Oshima K."/>
            <person name="Hattori M."/>
            <person name="Kamijo T."/>
            <person name="Ohta H."/>
        </authorList>
    </citation>
    <scope>NUCLEOTIDE SEQUENCE [LARGE SCALE GENOMIC DNA]</scope>
    <source>
        <strain evidence="10">C2-3</strain>
    </source>
</reference>
<evidence type="ECO:0000256" key="5">
    <source>
        <dbReference type="ARBA" id="ARBA00022989"/>
    </source>
</evidence>
<organism evidence="9 10">
    <name type="scientific">Leptospirillum ferrooxidans (strain C2-3)</name>
    <dbReference type="NCBI Taxonomy" id="1162668"/>
    <lineage>
        <taxon>Bacteria</taxon>
        <taxon>Pseudomonadati</taxon>
        <taxon>Nitrospirota</taxon>
        <taxon>Nitrospiria</taxon>
        <taxon>Nitrospirales</taxon>
        <taxon>Nitrospiraceae</taxon>
        <taxon>Leptospirillum</taxon>
    </lineage>
</organism>
<accession>I0IRB4</accession>